<dbReference type="EMBL" id="QXDL01000043">
    <property type="protein sequence ID" value="RIH86708.1"/>
    <property type="molecule type" value="Genomic_DNA"/>
</dbReference>
<evidence type="ECO:0000256" key="1">
    <source>
        <dbReference type="ARBA" id="ARBA00009249"/>
    </source>
</evidence>
<dbReference type="OrthoDB" id="9796712at2"/>
<comment type="subunit">
    <text evidence="3">The glycine cleavage system is composed of four proteins: P, T, L and H.</text>
</comment>
<dbReference type="HAMAP" id="MF_00272">
    <property type="entry name" value="GcvH"/>
    <property type="match status" value="1"/>
</dbReference>
<dbReference type="GO" id="GO:0005960">
    <property type="term" value="C:glycine cleavage complex"/>
    <property type="evidence" value="ECO:0007669"/>
    <property type="project" value="InterPro"/>
</dbReference>
<accession>A0A399ERX0</accession>
<proteinExistence type="inferred from homology"/>
<dbReference type="Gene3D" id="2.40.50.100">
    <property type="match status" value="1"/>
</dbReference>
<evidence type="ECO:0000256" key="4">
    <source>
        <dbReference type="PIRSR" id="PIRSR617453-50"/>
    </source>
</evidence>
<dbReference type="CDD" id="cd06848">
    <property type="entry name" value="GCS_H"/>
    <property type="match status" value="1"/>
</dbReference>
<keyword evidence="7" id="KW-1185">Reference proteome</keyword>
<dbReference type="AlphaFoldDB" id="A0A399ERX0"/>
<comment type="similarity">
    <text evidence="1 3">Belongs to the GcvH family.</text>
</comment>
<dbReference type="InterPro" id="IPR011053">
    <property type="entry name" value="Single_hybrid_motif"/>
</dbReference>
<dbReference type="Pfam" id="PF01597">
    <property type="entry name" value="GCV_H"/>
    <property type="match status" value="1"/>
</dbReference>
<comment type="caution">
    <text evidence="6">The sequence shown here is derived from an EMBL/GenBank/DDBJ whole genome shotgun (WGS) entry which is preliminary data.</text>
</comment>
<dbReference type="GO" id="GO:0019464">
    <property type="term" value="P:glycine decarboxylation via glycine cleavage system"/>
    <property type="evidence" value="ECO:0007669"/>
    <property type="project" value="UniProtKB-UniRule"/>
</dbReference>
<name>A0A399ERX0_9DEIN</name>
<reference evidence="6 7" key="1">
    <citation type="submission" date="2018-08" db="EMBL/GenBank/DDBJ databases">
        <title>Meiothermus terrae DSM 26712 genome sequencing project.</title>
        <authorList>
            <person name="Da Costa M.S."/>
            <person name="Albuquerque L."/>
            <person name="Raposo P."/>
            <person name="Froufe H.J.C."/>
            <person name="Barroso C.S."/>
            <person name="Egas C."/>
        </authorList>
    </citation>
    <scope>NUCLEOTIDE SEQUENCE [LARGE SCALE GENOMIC DNA]</scope>
    <source>
        <strain evidence="6 7">DSM 26712</strain>
    </source>
</reference>
<keyword evidence="2 3" id="KW-0450">Lipoyl</keyword>
<dbReference type="RefSeq" id="WP_027893161.1">
    <property type="nucleotide sequence ID" value="NZ_QXDL01000043.1"/>
</dbReference>
<dbReference type="InterPro" id="IPR002930">
    <property type="entry name" value="GCV_H"/>
</dbReference>
<dbReference type="InterPro" id="IPR033753">
    <property type="entry name" value="GCV_H/Fam206"/>
</dbReference>
<evidence type="ECO:0000313" key="6">
    <source>
        <dbReference type="EMBL" id="RIH86708.1"/>
    </source>
</evidence>
<dbReference type="PROSITE" id="PS50968">
    <property type="entry name" value="BIOTINYL_LIPOYL"/>
    <property type="match status" value="1"/>
</dbReference>
<dbReference type="Proteomes" id="UP000265715">
    <property type="component" value="Unassembled WGS sequence"/>
</dbReference>
<evidence type="ECO:0000313" key="7">
    <source>
        <dbReference type="Proteomes" id="UP000265715"/>
    </source>
</evidence>
<dbReference type="PANTHER" id="PTHR11715">
    <property type="entry name" value="GLYCINE CLEAVAGE SYSTEM H PROTEIN"/>
    <property type="match status" value="1"/>
</dbReference>
<dbReference type="PANTHER" id="PTHR11715:SF3">
    <property type="entry name" value="GLYCINE CLEAVAGE SYSTEM H PROTEIN-RELATED"/>
    <property type="match status" value="1"/>
</dbReference>
<dbReference type="GO" id="GO:0005829">
    <property type="term" value="C:cytosol"/>
    <property type="evidence" value="ECO:0007669"/>
    <property type="project" value="TreeGrafter"/>
</dbReference>
<comment type="cofactor">
    <cofactor evidence="3">
        <name>(R)-lipoate</name>
        <dbReference type="ChEBI" id="CHEBI:83088"/>
    </cofactor>
    <text evidence="3">Binds 1 lipoyl cofactor covalently.</text>
</comment>
<evidence type="ECO:0000256" key="3">
    <source>
        <dbReference type="HAMAP-Rule" id="MF_00272"/>
    </source>
</evidence>
<organism evidence="6 7">
    <name type="scientific">Calidithermus terrae</name>
    <dbReference type="NCBI Taxonomy" id="1408545"/>
    <lineage>
        <taxon>Bacteria</taxon>
        <taxon>Thermotogati</taxon>
        <taxon>Deinococcota</taxon>
        <taxon>Deinococci</taxon>
        <taxon>Thermales</taxon>
        <taxon>Thermaceae</taxon>
        <taxon>Calidithermus</taxon>
    </lineage>
</organism>
<feature type="domain" description="Lipoyl-binding" evidence="5">
    <location>
        <begin position="23"/>
        <end position="105"/>
    </location>
</feature>
<dbReference type="NCBIfam" id="NF002270">
    <property type="entry name" value="PRK01202.1"/>
    <property type="match status" value="1"/>
</dbReference>
<dbReference type="GO" id="GO:0009249">
    <property type="term" value="P:protein lipoylation"/>
    <property type="evidence" value="ECO:0007669"/>
    <property type="project" value="TreeGrafter"/>
</dbReference>
<gene>
    <name evidence="3 6" type="primary">gcvH</name>
    <name evidence="6" type="ORF">Mterra_01375</name>
</gene>
<evidence type="ECO:0000259" key="5">
    <source>
        <dbReference type="PROSITE" id="PS50968"/>
    </source>
</evidence>
<dbReference type="NCBIfam" id="TIGR00527">
    <property type="entry name" value="gcvH"/>
    <property type="match status" value="1"/>
</dbReference>
<dbReference type="InterPro" id="IPR003016">
    <property type="entry name" value="2-oxoA_DH_lipoyl-BS"/>
</dbReference>
<dbReference type="InterPro" id="IPR000089">
    <property type="entry name" value="Biotin_lipoyl"/>
</dbReference>
<evidence type="ECO:0000256" key="2">
    <source>
        <dbReference type="ARBA" id="ARBA00022823"/>
    </source>
</evidence>
<dbReference type="PROSITE" id="PS00189">
    <property type="entry name" value="LIPOYL"/>
    <property type="match status" value="1"/>
</dbReference>
<sequence>MEYPDNLRYTKTHEWVLLENDGIVTVGITDYAQDALGDVVFVELPDVGEQVDAGEGIAAVESVKTASDIYAPVSGEIVEVNIDLNDQPELLNTEPYGGGWIFRIKPDNPADVEKLLEAPAYQEFAESQ</sequence>
<protein>
    <recommendedName>
        <fullName evidence="3">Glycine cleavage system H protein</fullName>
    </recommendedName>
</protein>
<feature type="modified residue" description="N6-lipoyllysine" evidence="3 4">
    <location>
        <position position="64"/>
    </location>
</feature>
<dbReference type="InterPro" id="IPR017453">
    <property type="entry name" value="GCV_H_sub"/>
</dbReference>
<comment type="function">
    <text evidence="3">The glycine cleavage system catalyzes the degradation of glycine. The H protein shuttles the methylamine group of glycine from the P protein to the T protein.</text>
</comment>
<dbReference type="SUPFAM" id="SSF51230">
    <property type="entry name" value="Single hybrid motif"/>
    <property type="match status" value="1"/>
</dbReference>